<dbReference type="InterPro" id="IPR002182">
    <property type="entry name" value="NB-ARC"/>
</dbReference>
<organism evidence="3 4">
    <name type="scientific">Symplocastrum torsivum CPER-KK1</name>
    <dbReference type="NCBI Taxonomy" id="450513"/>
    <lineage>
        <taxon>Bacteria</taxon>
        <taxon>Bacillati</taxon>
        <taxon>Cyanobacteriota</taxon>
        <taxon>Cyanophyceae</taxon>
        <taxon>Oscillatoriophycideae</taxon>
        <taxon>Oscillatoriales</taxon>
        <taxon>Microcoleaceae</taxon>
        <taxon>Symplocastrum</taxon>
    </lineage>
</organism>
<gene>
    <name evidence="3" type="ORF">KME25_14845</name>
</gene>
<dbReference type="AlphaFoldDB" id="A0A951PLE8"/>
<dbReference type="SMART" id="SM00028">
    <property type="entry name" value="TPR"/>
    <property type="match status" value="3"/>
</dbReference>
<dbReference type="SUPFAM" id="SSF52540">
    <property type="entry name" value="P-loop containing nucleoside triphosphate hydrolases"/>
    <property type="match status" value="1"/>
</dbReference>
<dbReference type="InterPro" id="IPR042197">
    <property type="entry name" value="Apaf_helical"/>
</dbReference>
<reference evidence="3" key="2">
    <citation type="journal article" date="2022" name="Microbiol. Resour. Announc.">
        <title>Metagenome Sequencing to Explore Phylogenomics of Terrestrial Cyanobacteria.</title>
        <authorList>
            <person name="Ward R.D."/>
            <person name="Stajich J.E."/>
            <person name="Johansen J.R."/>
            <person name="Huntemann M."/>
            <person name="Clum A."/>
            <person name="Foster B."/>
            <person name="Foster B."/>
            <person name="Roux S."/>
            <person name="Palaniappan K."/>
            <person name="Varghese N."/>
            <person name="Mukherjee S."/>
            <person name="Reddy T.B.K."/>
            <person name="Daum C."/>
            <person name="Copeland A."/>
            <person name="Chen I.A."/>
            <person name="Ivanova N.N."/>
            <person name="Kyrpides N.C."/>
            <person name="Shapiro N."/>
            <person name="Eloe-Fadrosh E.A."/>
            <person name="Pietrasiak N."/>
        </authorList>
    </citation>
    <scope>NUCLEOTIDE SEQUENCE</scope>
    <source>
        <strain evidence="3">CPER-KK1</strain>
    </source>
</reference>
<dbReference type="SUPFAM" id="SSF48452">
    <property type="entry name" value="TPR-like"/>
    <property type="match status" value="1"/>
</dbReference>
<dbReference type="InterPro" id="IPR027417">
    <property type="entry name" value="P-loop_NTPase"/>
</dbReference>
<evidence type="ECO:0000259" key="2">
    <source>
        <dbReference type="Pfam" id="PF00931"/>
    </source>
</evidence>
<dbReference type="Gene3D" id="1.25.40.10">
    <property type="entry name" value="Tetratricopeptide repeat domain"/>
    <property type="match status" value="1"/>
</dbReference>
<keyword evidence="1" id="KW-0812">Transmembrane</keyword>
<keyword evidence="1" id="KW-0472">Membrane</keyword>
<dbReference type="InterPro" id="IPR011990">
    <property type="entry name" value="TPR-like_helical_dom_sf"/>
</dbReference>
<dbReference type="Gene3D" id="1.10.8.430">
    <property type="entry name" value="Helical domain of apoptotic protease-activating factors"/>
    <property type="match status" value="1"/>
</dbReference>
<evidence type="ECO:0000313" key="4">
    <source>
        <dbReference type="Proteomes" id="UP000753908"/>
    </source>
</evidence>
<keyword evidence="1" id="KW-1133">Transmembrane helix</keyword>
<dbReference type="PANTHER" id="PTHR47691:SF3">
    <property type="entry name" value="HTH-TYPE TRANSCRIPTIONAL REGULATOR RV0890C-RELATED"/>
    <property type="match status" value="1"/>
</dbReference>
<dbReference type="PANTHER" id="PTHR47691">
    <property type="entry name" value="REGULATOR-RELATED"/>
    <property type="match status" value="1"/>
</dbReference>
<proteinExistence type="predicted"/>
<dbReference type="Pfam" id="PF00931">
    <property type="entry name" value="NB-ARC"/>
    <property type="match status" value="1"/>
</dbReference>
<reference evidence="3" key="1">
    <citation type="submission" date="2021-05" db="EMBL/GenBank/DDBJ databases">
        <authorList>
            <person name="Pietrasiak N."/>
            <person name="Ward R."/>
            <person name="Stajich J.E."/>
            <person name="Kurbessoian T."/>
        </authorList>
    </citation>
    <scope>NUCLEOTIDE SEQUENCE</scope>
    <source>
        <strain evidence="3">CPER-KK1</strain>
    </source>
</reference>
<dbReference type="EMBL" id="JAHHIF010000017">
    <property type="protein sequence ID" value="MBW4545707.1"/>
    <property type="molecule type" value="Genomic_DNA"/>
</dbReference>
<feature type="domain" description="NB-ARC" evidence="2">
    <location>
        <begin position="57"/>
        <end position="224"/>
    </location>
</feature>
<sequence>MAGDRPRYELHFHGLVQAAVVGDDNAVRKTFQDSLVRPLALPVHQLPPALADFTGRQEAIESLTTQLRQTGETAKGFAIVTGMAGVGKSTLAIQVAHQLKQDFPAAQLYVNLRGTESKPLEPFEVVTSFLRGLGVDDQAMPEDLKDRSALYRSHLSSKRVFILLDNARDEAQIRPLLPDSPSCAVLVTTRGHLTNLEGATVLDLAVMTDTEALELLGKLVGERTQTELEATKTIINLCNRLPLALRITGGTLKTKPLWRLNDYASLLASERQRLVQRHLSDLDVRATLALSYQSLDAPSARLFRLLGLLTGLNFASALTTALLKSEPAIAEESLGCLVDKQLLEPANAGRYRLHELVRLFARGQLAQEELAEARQAARLRVSRWYLETSQVIGLALNSETRRQIARVLLGGKNQSLEATEQSLLVVALNWFELERTNLLASIDWAYQAKAWEIVVPLARNLVNFFNTYAYWLDWEQTHLVALEAIRSLGNSFDDNHLDSRLQEAQTLINLGNVHSLQSNWGKASECYKQSLNIFQELEDRPGVARTLGNLGNVYSRQDYWGKASECYQQSLEIFRELKDRYGEAQTLANMGILSMQQSDRNNAILLWQEALAKLPLDLPKAKRVAEWLHSVKGLEAPQPSSTERLQNPDNPPAQPFIFVVLGGLSLVIAIALFFVFLM</sequence>
<dbReference type="InterPro" id="IPR019734">
    <property type="entry name" value="TPR_rpt"/>
</dbReference>
<dbReference type="Gene3D" id="3.40.50.300">
    <property type="entry name" value="P-loop containing nucleotide triphosphate hydrolases"/>
    <property type="match status" value="1"/>
</dbReference>
<dbReference type="Proteomes" id="UP000753908">
    <property type="component" value="Unassembled WGS sequence"/>
</dbReference>
<feature type="transmembrane region" description="Helical" evidence="1">
    <location>
        <begin position="656"/>
        <end position="677"/>
    </location>
</feature>
<accession>A0A951PLE8</accession>
<comment type="caution">
    <text evidence="3">The sequence shown here is derived from an EMBL/GenBank/DDBJ whole genome shotgun (WGS) entry which is preliminary data.</text>
</comment>
<name>A0A951PLE8_9CYAN</name>
<dbReference type="GO" id="GO:0043531">
    <property type="term" value="F:ADP binding"/>
    <property type="evidence" value="ECO:0007669"/>
    <property type="project" value="InterPro"/>
</dbReference>
<evidence type="ECO:0000256" key="1">
    <source>
        <dbReference type="SAM" id="Phobius"/>
    </source>
</evidence>
<protein>
    <submittedName>
        <fullName evidence="3">Tetratricopeptide repeat protein</fullName>
    </submittedName>
</protein>
<evidence type="ECO:0000313" key="3">
    <source>
        <dbReference type="EMBL" id="MBW4545707.1"/>
    </source>
</evidence>
<dbReference type="PRINTS" id="PR00364">
    <property type="entry name" value="DISEASERSIST"/>
</dbReference>
<dbReference type="Pfam" id="PF13424">
    <property type="entry name" value="TPR_12"/>
    <property type="match status" value="1"/>
</dbReference>